<dbReference type="Proteomes" id="UP000026915">
    <property type="component" value="Chromosome 7"/>
</dbReference>
<name>A0A061FB49_THECC</name>
<evidence type="ECO:0000313" key="2">
    <source>
        <dbReference type="Proteomes" id="UP000026915"/>
    </source>
</evidence>
<protein>
    <submittedName>
        <fullName evidence="1">Uncharacterized protein</fullName>
    </submittedName>
</protein>
<dbReference type="STRING" id="3641.A0A061FB49"/>
<gene>
    <name evidence="1" type="ORF">TCM_033398</name>
</gene>
<accession>A0A061FB49</accession>
<dbReference type="OMA" id="SCLIVIR"/>
<proteinExistence type="predicted"/>
<dbReference type="HOGENOM" id="CLU_198589_0_0_1"/>
<dbReference type="eggNOG" id="ENOG502RRGK">
    <property type="taxonomic scope" value="Eukaryota"/>
</dbReference>
<dbReference type="Gramene" id="EOY14128">
    <property type="protein sequence ID" value="EOY14128"/>
    <property type="gene ID" value="TCM_033398"/>
</dbReference>
<keyword evidence="2" id="KW-1185">Reference proteome</keyword>
<evidence type="ECO:0000313" key="1">
    <source>
        <dbReference type="EMBL" id="EOY14128.1"/>
    </source>
</evidence>
<dbReference type="InParanoid" id="A0A061FB49"/>
<sequence>MASFLQGLWLLKLRKFEAITGIPSKCESSACVDYVPSLCKHYLSLLPIEWSGEVFKLRWCRQFAAQDVAKSPLNLII</sequence>
<reference evidence="1 2" key="1">
    <citation type="journal article" date="2013" name="Genome Biol.">
        <title>The genome sequence of the most widely cultivated cacao type and its use to identify candidate genes regulating pod color.</title>
        <authorList>
            <person name="Motamayor J.C."/>
            <person name="Mockaitis K."/>
            <person name="Schmutz J."/>
            <person name="Haiminen N."/>
            <person name="Iii D.L."/>
            <person name="Cornejo O."/>
            <person name="Findley S.D."/>
            <person name="Zheng P."/>
            <person name="Utro F."/>
            <person name="Royaert S."/>
            <person name="Saski C."/>
            <person name="Jenkins J."/>
            <person name="Podicheti R."/>
            <person name="Zhao M."/>
            <person name="Scheffler B.E."/>
            <person name="Stack J.C."/>
            <person name="Feltus F.A."/>
            <person name="Mustiga G.M."/>
            <person name="Amores F."/>
            <person name="Phillips W."/>
            <person name="Marelli J.P."/>
            <person name="May G.D."/>
            <person name="Shapiro H."/>
            <person name="Ma J."/>
            <person name="Bustamante C.D."/>
            <person name="Schnell R.J."/>
            <person name="Main D."/>
            <person name="Gilbert D."/>
            <person name="Parida L."/>
            <person name="Kuhn D.N."/>
        </authorList>
    </citation>
    <scope>NUCLEOTIDE SEQUENCE [LARGE SCALE GENOMIC DNA]</scope>
    <source>
        <strain evidence="2">cv. Matina 1-6</strain>
    </source>
</reference>
<dbReference type="AlphaFoldDB" id="A0A061FB49"/>
<dbReference type="EMBL" id="CM001885">
    <property type="protein sequence ID" value="EOY14128.1"/>
    <property type="molecule type" value="Genomic_DNA"/>
</dbReference>
<organism evidence="1 2">
    <name type="scientific">Theobroma cacao</name>
    <name type="common">Cacao</name>
    <name type="synonym">Cocoa</name>
    <dbReference type="NCBI Taxonomy" id="3641"/>
    <lineage>
        <taxon>Eukaryota</taxon>
        <taxon>Viridiplantae</taxon>
        <taxon>Streptophyta</taxon>
        <taxon>Embryophyta</taxon>
        <taxon>Tracheophyta</taxon>
        <taxon>Spermatophyta</taxon>
        <taxon>Magnoliopsida</taxon>
        <taxon>eudicotyledons</taxon>
        <taxon>Gunneridae</taxon>
        <taxon>Pentapetalae</taxon>
        <taxon>rosids</taxon>
        <taxon>malvids</taxon>
        <taxon>Malvales</taxon>
        <taxon>Malvaceae</taxon>
        <taxon>Byttnerioideae</taxon>
        <taxon>Theobroma</taxon>
    </lineage>
</organism>